<proteinExistence type="inferred from homology"/>
<dbReference type="Proteomes" id="UP000676917">
    <property type="component" value="Unassembled WGS sequence"/>
</dbReference>
<dbReference type="GO" id="GO:0006782">
    <property type="term" value="P:protoporphyrinogen IX biosynthetic process"/>
    <property type="evidence" value="ECO:0007669"/>
    <property type="project" value="UniProtKB-UniRule"/>
</dbReference>
<evidence type="ECO:0000256" key="7">
    <source>
        <dbReference type="ARBA" id="ARBA00040167"/>
    </source>
</evidence>
<dbReference type="CDD" id="cd06578">
    <property type="entry name" value="HemD"/>
    <property type="match status" value="1"/>
</dbReference>
<feature type="domain" description="Tetrapyrrole biosynthesis uroporphyrinogen III synthase" evidence="10">
    <location>
        <begin position="22"/>
        <end position="245"/>
    </location>
</feature>
<evidence type="ECO:0000256" key="3">
    <source>
        <dbReference type="ARBA" id="ARBA00013109"/>
    </source>
</evidence>
<dbReference type="Gene3D" id="3.40.50.10090">
    <property type="match status" value="2"/>
</dbReference>
<keyword evidence="12" id="KW-1185">Reference proteome</keyword>
<evidence type="ECO:0000313" key="12">
    <source>
        <dbReference type="Proteomes" id="UP000676917"/>
    </source>
</evidence>
<comment type="catalytic activity">
    <reaction evidence="8 9">
        <text>hydroxymethylbilane = uroporphyrinogen III + H2O</text>
        <dbReference type="Rhea" id="RHEA:18965"/>
        <dbReference type="ChEBI" id="CHEBI:15377"/>
        <dbReference type="ChEBI" id="CHEBI:57308"/>
        <dbReference type="ChEBI" id="CHEBI:57845"/>
        <dbReference type="EC" id="4.2.1.75"/>
    </reaction>
</comment>
<dbReference type="GO" id="GO:0006780">
    <property type="term" value="P:uroporphyrinogen III biosynthetic process"/>
    <property type="evidence" value="ECO:0007669"/>
    <property type="project" value="UniProtKB-UniRule"/>
</dbReference>
<dbReference type="InterPro" id="IPR039793">
    <property type="entry name" value="UROS/Hem4"/>
</dbReference>
<dbReference type="EC" id="4.2.1.75" evidence="3 9"/>
<dbReference type="InterPro" id="IPR003754">
    <property type="entry name" value="4pyrrol_synth_uPrphyn_synth"/>
</dbReference>
<dbReference type="InterPro" id="IPR036108">
    <property type="entry name" value="4pyrrol_syn_uPrphyn_synt_sf"/>
</dbReference>
<gene>
    <name evidence="11" type="primary">hemD</name>
    <name evidence="11" type="ORF">J43TS3_23060</name>
</gene>
<evidence type="ECO:0000256" key="6">
    <source>
        <dbReference type="ARBA" id="ARBA00037589"/>
    </source>
</evidence>
<dbReference type="EMBL" id="BORP01000004">
    <property type="protein sequence ID" value="GIO27695.1"/>
    <property type="molecule type" value="Genomic_DNA"/>
</dbReference>
<accession>A0A919XBM2</accession>
<dbReference type="RefSeq" id="WP_212921164.1">
    <property type="nucleotide sequence ID" value="NZ_BORP01000004.1"/>
</dbReference>
<dbReference type="PANTHER" id="PTHR38042:SF1">
    <property type="entry name" value="UROPORPHYRINOGEN-III SYNTHASE, CHLOROPLASTIC"/>
    <property type="match status" value="1"/>
</dbReference>
<comment type="similarity">
    <text evidence="2 9">Belongs to the uroporphyrinogen-III synthase family.</text>
</comment>
<comment type="caution">
    <text evidence="11">The sequence shown here is derived from an EMBL/GenBank/DDBJ whole genome shotgun (WGS) entry which is preliminary data.</text>
</comment>
<evidence type="ECO:0000256" key="4">
    <source>
        <dbReference type="ARBA" id="ARBA00023239"/>
    </source>
</evidence>
<dbReference type="SUPFAM" id="SSF69618">
    <property type="entry name" value="HemD-like"/>
    <property type="match status" value="1"/>
</dbReference>
<comment type="function">
    <text evidence="6 9">Catalyzes cyclization of the linear tetrapyrrole, hydroxymethylbilane, to the macrocyclic uroporphyrinogen III.</text>
</comment>
<protein>
    <recommendedName>
        <fullName evidence="7 9">Uroporphyrinogen-III synthase</fullName>
        <ecNumber evidence="3 9">4.2.1.75</ecNumber>
    </recommendedName>
</protein>
<evidence type="ECO:0000256" key="2">
    <source>
        <dbReference type="ARBA" id="ARBA00008133"/>
    </source>
</evidence>
<dbReference type="Pfam" id="PF02602">
    <property type="entry name" value="HEM4"/>
    <property type="match status" value="1"/>
</dbReference>
<keyword evidence="4 9" id="KW-0456">Lyase</keyword>
<evidence type="ECO:0000256" key="5">
    <source>
        <dbReference type="ARBA" id="ARBA00023244"/>
    </source>
</evidence>
<dbReference type="PANTHER" id="PTHR38042">
    <property type="entry name" value="UROPORPHYRINOGEN-III SYNTHASE, CHLOROPLASTIC"/>
    <property type="match status" value="1"/>
</dbReference>
<evidence type="ECO:0000259" key="10">
    <source>
        <dbReference type="Pfam" id="PF02602"/>
    </source>
</evidence>
<dbReference type="GO" id="GO:0004852">
    <property type="term" value="F:uroporphyrinogen-III synthase activity"/>
    <property type="evidence" value="ECO:0007669"/>
    <property type="project" value="UniProtKB-UniRule"/>
</dbReference>
<evidence type="ECO:0000256" key="1">
    <source>
        <dbReference type="ARBA" id="ARBA00004772"/>
    </source>
</evidence>
<sequence>MQLPLSGKKILNTREALQAGKLTKMLEESGGAVFEVPLLKISCKITNENKSFIQNLSRFEWILFTSSNGVHCFFKLLSQCNLELPNLHIAVVGHKTEEALKQYGYHAELVPEIYDGENLVQEFLAKYKVNGKVLLVQGSRARDIIALGLKEAGIPYEVIIVYENTFNDDAKVTLKRLLRTKHFDYITFTSPSSVEAFMMYQDGVLRLQTNPVFVCIGKTTEDKAKELGLTNTISPSMYTIEGMVQAMCETTK</sequence>
<evidence type="ECO:0000313" key="11">
    <source>
        <dbReference type="EMBL" id="GIO27695.1"/>
    </source>
</evidence>
<evidence type="ECO:0000256" key="8">
    <source>
        <dbReference type="ARBA" id="ARBA00048617"/>
    </source>
</evidence>
<evidence type="ECO:0000256" key="9">
    <source>
        <dbReference type="RuleBase" id="RU366031"/>
    </source>
</evidence>
<comment type="pathway">
    <text evidence="1 9">Porphyrin-containing compound metabolism; protoporphyrin-IX biosynthesis; coproporphyrinogen-III from 5-aminolevulinate: step 3/4.</text>
</comment>
<keyword evidence="5 9" id="KW-0627">Porphyrin biosynthesis</keyword>
<organism evidence="11 12">
    <name type="scientific">Ornithinibacillus bavariensis</name>
    <dbReference type="NCBI Taxonomy" id="545502"/>
    <lineage>
        <taxon>Bacteria</taxon>
        <taxon>Bacillati</taxon>
        <taxon>Bacillota</taxon>
        <taxon>Bacilli</taxon>
        <taxon>Bacillales</taxon>
        <taxon>Bacillaceae</taxon>
        <taxon>Ornithinibacillus</taxon>
    </lineage>
</organism>
<name>A0A919XBM2_9BACI</name>
<dbReference type="AlphaFoldDB" id="A0A919XBM2"/>
<reference evidence="11" key="1">
    <citation type="submission" date="2021-03" db="EMBL/GenBank/DDBJ databases">
        <title>Antimicrobial resistance genes in bacteria isolated from Japanese honey, and their potential for conferring macrolide and lincosamide resistance in the American foulbrood pathogen Paenibacillus larvae.</title>
        <authorList>
            <person name="Okamoto M."/>
            <person name="Kumagai M."/>
            <person name="Kanamori H."/>
            <person name="Takamatsu D."/>
        </authorList>
    </citation>
    <scope>NUCLEOTIDE SEQUENCE</scope>
    <source>
        <strain evidence="11">J43TS3</strain>
    </source>
</reference>